<accession>A0A8H5VC74</accession>
<evidence type="ECO:0000313" key="3">
    <source>
        <dbReference type="Proteomes" id="UP000530670"/>
    </source>
</evidence>
<dbReference type="GeneID" id="59297341"/>
<keyword evidence="3" id="KW-1185">Reference proteome</keyword>
<proteinExistence type="predicted"/>
<gene>
    <name evidence="2" type="ORF">FTJAE_12061</name>
</gene>
<evidence type="ECO:0000256" key="1">
    <source>
        <dbReference type="SAM" id="Coils"/>
    </source>
</evidence>
<protein>
    <submittedName>
        <fullName evidence="2">Uncharacterized protein</fullName>
    </submittedName>
</protein>
<dbReference type="RefSeq" id="XP_037200897.1">
    <property type="nucleotide sequence ID" value="XM_037345071.1"/>
</dbReference>
<evidence type="ECO:0000313" key="2">
    <source>
        <dbReference type="EMBL" id="KAF5619112.1"/>
    </source>
</evidence>
<organism evidence="2 3">
    <name type="scientific">Fusarium tjaetaba</name>
    <dbReference type="NCBI Taxonomy" id="1567544"/>
    <lineage>
        <taxon>Eukaryota</taxon>
        <taxon>Fungi</taxon>
        <taxon>Dikarya</taxon>
        <taxon>Ascomycota</taxon>
        <taxon>Pezizomycotina</taxon>
        <taxon>Sordariomycetes</taxon>
        <taxon>Hypocreomycetidae</taxon>
        <taxon>Hypocreales</taxon>
        <taxon>Nectriaceae</taxon>
        <taxon>Fusarium</taxon>
        <taxon>Fusarium fujikuroi species complex</taxon>
    </lineage>
</organism>
<dbReference type="EMBL" id="JAAQRI010000314">
    <property type="protein sequence ID" value="KAF5619112.1"/>
    <property type="molecule type" value="Genomic_DNA"/>
</dbReference>
<name>A0A8H5VC74_9HYPO</name>
<dbReference type="Proteomes" id="UP000530670">
    <property type="component" value="Unassembled WGS sequence"/>
</dbReference>
<feature type="coiled-coil region" evidence="1">
    <location>
        <begin position="5"/>
        <end position="39"/>
    </location>
</feature>
<sequence length="199" mass="23065">MSSNEDSVREESEEIRTARKRLEANSDCREERVRRLRELTDLLVEDHNLDEAIQCHLETIKPIPQHQVQADDLIDLATLNFRRFSLSFGCEGSEASYLNPFGLKDLGDMLFVRYKTKQITWEIEQCVSTDEKLTDIYLSSPDASEDLEEAIKVSEDALAMVERGWPERHTYLLHLSILYKLLHYRDGMMDSLENAVQLA</sequence>
<reference evidence="2 3" key="1">
    <citation type="submission" date="2020-05" db="EMBL/GenBank/DDBJ databases">
        <title>Identification and distribution of gene clusters putatively required for synthesis of sphingolipid metabolism inhibitors in phylogenetically diverse species of the filamentous fungus Fusarium.</title>
        <authorList>
            <person name="Kim H.-S."/>
            <person name="Busman M."/>
            <person name="Brown D.W."/>
            <person name="Divon H."/>
            <person name="Uhlig S."/>
            <person name="Proctor R.H."/>
        </authorList>
    </citation>
    <scope>NUCLEOTIDE SEQUENCE [LARGE SCALE GENOMIC DNA]</scope>
    <source>
        <strain evidence="2 3">NRRL 66243</strain>
    </source>
</reference>
<keyword evidence="1" id="KW-0175">Coiled coil</keyword>
<dbReference type="AlphaFoldDB" id="A0A8H5VC74"/>
<comment type="caution">
    <text evidence="2">The sequence shown here is derived from an EMBL/GenBank/DDBJ whole genome shotgun (WGS) entry which is preliminary data.</text>
</comment>